<reference evidence="2 3" key="1">
    <citation type="submission" date="2015-04" db="EMBL/GenBank/DDBJ databases">
        <title>Comparative genomics of rhizobia nodulating Arachis hypogaea in China.</title>
        <authorList>
            <person name="Li Y."/>
        </authorList>
    </citation>
    <scope>NUCLEOTIDE SEQUENCE [LARGE SCALE GENOMIC DNA]</scope>
    <source>
        <strain evidence="2 3">CCBAU 51757</strain>
    </source>
</reference>
<keyword evidence="1" id="KW-0472">Membrane</keyword>
<dbReference type="Proteomes" id="UP000289546">
    <property type="component" value="Unassembled WGS sequence"/>
</dbReference>
<name>A0A4Q0S5Q2_9BRAD</name>
<gene>
    <name evidence="2" type="ORF">XH99_11120</name>
</gene>
<evidence type="ECO:0000256" key="1">
    <source>
        <dbReference type="SAM" id="Phobius"/>
    </source>
</evidence>
<keyword evidence="1" id="KW-1133">Transmembrane helix</keyword>
<protein>
    <submittedName>
        <fullName evidence="2">Uncharacterized protein</fullName>
    </submittedName>
</protein>
<dbReference type="EMBL" id="LBJQ01000061">
    <property type="protein sequence ID" value="RXH31002.1"/>
    <property type="molecule type" value="Genomic_DNA"/>
</dbReference>
<evidence type="ECO:0000313" key="3">
    <source>
        <dbReference type="Proteomes" id="UP000289546"/>
    </source>
</evidence>
<sequence>MGAAARKHTGERLTAKHFFNLATAAFAVLAAGLWFLSAKVNSGNKFAGVKGPIGMKEEAEKLNALGAAYNLQSTFNALAASAAGASALCQTIVVFLDW</sequence>
<evidence type="ECO:0000313" key="2">
    <source>
        <dbReference type="EMBL" id="RXH31002.1"/>
    </source>
</evidence>
<comment type="caution">
    <text evidence="2">The sequence shown here is derived from an EMBL/GenBank/DDBJ whole genome shotgun (WGS) entry which is preliminary data.</text>
</comment>
<keyword evidence="1" id="KW-0812">Transmembrane</keyword>
<feature type="transmembrane region" description="Helical" evidence="1">
    <location>
        <begin position="18"/>
        <end position="36"/>
    </location>
</feature>
<keyword evidence="3" id="KW-1185">Reference proteome</keyword>
<accession>A0A4Q0S5Q2</accession>
<organism evidence="2 3">
    <name type="scientific">Bradyrhizobium nanningense</name>
    <dbReference type="NCBI Taxonomy" id="1325118"/>
    <lineage>
        <taxon>Bacteria</taxon>
        <taxon>Pseudomonadati</taxon>
        <taxon>Pseudomonadota</taxon>
        <taxon>Alphaproteobacteria</taxon>
        <taxon>Hyphomicrobiales</taxon>
        <taxon>Nitrobacteraceae</taxon>
        <taxon>Bradyrhizobium</taxon>
    </lineage>
</organism>
<proteinExistence type="predicted"/>
<dbReference type="AlphaFoldDB" id="A0A4Q0S5Q2"/>